<name>A0A8J3HXC5_9CHLR</name>
<dbReference type="PANTHER" id="PTHR43547">
    <property type="entry name" value="TWO-COMPONENT HISTIDINE KINASE"/>
    <property type="match status" value="1"/>
</dbReference>
<keyword evidence="14" id="KW-1185">Reference proteome</keyword>
<dbReference type="Proteomes" id="UP000612362">
    <property type="component" value="Unassembled WGS sequence"/>
</dbReference>
<evidence type="ECO:0000259" key="12">
    <source>
        <dbReference type="PROSITE" id="PS50110"/>
    </source>
</evidence>
<dbReference type="EC" id="2.7.13.3" evidence="2"/>
<dbReference type="InterPro" id="IPR003661">
    <property type="entry name" value="HisK_dim/P_dom"/>
</dbReference>
<dbReference type="Gene3D" id="3.40.50.2300">
    <property type="match status" value="1"/>
</dbReference>
<accession>A0A8J3HXC5</accession>
<dbReference type="CDD" id="cd00075">
    <property type="entry name" value="HATPase"/>
    <property type="match status" value="1"/>
</dbReference>
<keyword evidence="4" id="KW-0808">Transferase</keyword>
<dbReference type="FunFam" id="3.30.565.10:FF:000006">
    <property type="entry name" value="Sensor histidine kinase WalK"/>
    <property type="match status" value="1"/>
</dbReference>
<dbReference type="CDD" id="cd00082">
    <property type="entry name" value="HisKA"/>
    <property type="match status" value="1"/>
</dbReference>
<dbReference type="FunFam" id="3.40.50.2300:FF:000018">
    <property type="entry name" value="DNA-binding transcriptional regulator NtrC"/>
    <property type="match status" value="1"/>
</dbReference>
<dbReference type="SMART" id="SM00448">
    <property type="entry name" value="REC"/>
    <property type="match status" value="1"/>
</dbReference>
<evidence type="ECO:0000256" key="3">
    <source>
        <dbReference type="ARBA" id="ARBA00022553"/>
    </source>
</evidence>
<keyword evidence="3 9" id="KW-0597">Phosphoprotein</keyword>
<evidence type="ECO:0000313" key="13">
    <source>
        <dbReference type="EMBL" id="GHO45494.1"/>
    </source>
</evidence>
<organism evidence="13 14">
    <name type="scientific">Ktedonospora formicarum</name>
    <dbReference type="NCBI Taxonomy" id="2778364"/>
    <lineage>
        <taxon>Bacteria</taxon>
        <taxon>Bacillati</taxon>
        <taxon>Chloroflexota</taxon>
        <taxon>Ktedonobacteria</taxon>
        <taxon>Ktedonobacterales</taxon>
        <taxon>Ktedonobacteraceae</taxon>
        <taxon>Ktedonospora</taxon>
    </lineage>
</organism>
<dbReference type="InterPro" id="IPR005467">
    <property type="entry name" value="His_kinase_dom"/>
</dbReference>
<dbReference type="InterPro" id="IPR036890">
    <property type="entry name" value="HATPase_C_sf"/>
</dbReference>
<dbReference type="Pfam" id="PF00512">
    <property type="entry name" value="HisKA"/>
    <property type="match status" value="1"/>
</dbReference>
<feature type="domain" description="Histidine kinase" evidence="11">
    <location>
        <begin position="168"/>
        <end position="385"/>
    </location>
</feature>
<dbReference type="SMART" id="SM00387">
    <property type="entry name" value="HATPase_c"/>
    <property type="match status" value="1"/>
</dbReference>
<evidence type="ECO:0000256" key="9">
    <source>
        <dbReference type="PROSITE-ProRule" id="PRU00169"/>
    </source>
</evidence>
<dbReference type="PANTHER" id="PTHR43547:SF2">
    <property type="entry name" value="HYBRID SIGNAL TRANSDUCTION HISTIDINE KINASE C"/>
    <property type="match status" value="1"/>
</dbReference>
<feature type="domain" description="Response regulatory" evidence="12">
    <location>
        <begin position="5"/>
        <end position="121"/>
    </location>
</feature>
<dbReference type="InterPro" id="IPR003594">
    <property type="entry name" value="HATPase_dom"/>
</dbReference>
<proteinExistence type="predicted"/>
<evidence type="ECO:0000256" key="10">
    <source>
        <dbReference type="SAM" id="Coils"/>
    </source>
</evidence>
<evidence type="ECO:0000313" key="14">
    <source>
        <dbReference type="Proteomes" id="UP000612362"/>
    </source>
</evidence>
<reference evidence="13" key="1">
    <citation type="submission" date="2020-10" db="EMBL/GenBank/DDBJ databases">
        <title>Taxonomic study of unclassified bacteria belonging to the class Ktedonobacteria.</title>
        <authorList>
            <person name="Yabe S."/>
            <person name="Wang C.M."/>
            <person name="Zheng Y."/>
            <person name="Sakai Y."/>
            <person name="Cavaletti L."/>
            <person name="Monciardini P."/>
            <person name="Donadio S."/>
        </authorList>
    </citation>
    <scope>NUCLEOTIDE SEQUENCE</scope>
    <source>
        <strain evidence="13">SOSP1-1</strain>
    </source>
</reference>
<dbReference type="Pfam" id="PF02518">
    <property type="entry name" value="HATPase_c"/>
    <property type="match status" value="1"/>
</dbReference>
<feature type="modified residue" description="4-aspartylphosphate" evidence="9">
    <location>
        <position position="56"/>
    </location>
</feature>
<evidence type="ECO:0000256" key="1">
    <source>
        <dbReference type="ARBA" id="ARBA00000085"/>
    </source>
</evidence>
<evidence type="ECO:0000259" key="11">
    <source>
        <dbReference type="PROSITE" id="PS50109"/>
    </source>
</evidence>
<gene>
    <name evidence="13" type="ORF">KSX_36570</name>
</gene>
<dbReference type="AlphaFoldDB" id="A0A8J3HXC5"/>
<evidence type="ECO:0000256" key="8">
    <source>
        <dbReference type="ARBA" id="ARBA00023163"/>
    </source>
</evidence>
<evidence type="ECO:0000256" key="2">
    <source>
        <dbReference type="ARBA" id="ARBA00012438"/>
    </source>
</evidence>
<dbReference type="SMART" id="SM00388">
    <property type="entry name" value="HisKA"/>
    <property type="match status" value="1"/>
</dbReference>
<dbReference type="PROSITE" id="PS50109">
    <property type="entry name" value="HIS_KIN"/>
    <property type="match status" value="1"/>
</dbReference>
<dbReference type="InterPro" id="IPR001789">
    <property type="entry name" value="Sig_transdc_resp-reg_receiver"/>
</dbReference>
<keyword evidence="5 13" id="KW-0418">Kinase</keyword>
<evidence type="ECO:0000256" key="6">
    <source>
        <dbReference type="ARBA" id="ARBA00023012"/>
    </source>
</evidence>
<dbReference type="SUPFAM" id="SSF52172">
    <property type="entry name" value="CheY-like"/>
    <property type="match status" value="1"/>
</dbReference>
<keyword evidence="7" id="KW-0805">Transcription regulation</keyword>
<keyword evidence="6" id="KW-0902">Two-component regulatory system</keyword>
<comment type="catalytic activity">
    <reaction evidence="1">
        <text>ATP + protein L-histidine = ADP + protein N-phospho-L-histidine.</text>
        <dbReference type="EC" id="2.7.13.3"/>
    </reaction>
</comment>
<sequence length="407" mass="45204">MKQSRILIVDDDAALLQALPQAIYLRMKDVTVTTCDSALKALESLQDCKYDAIVSDIKMPGMDGLALLSKIQELCPDTPTLLITGHGDHNLAIQALRGGAYDFIQKPIDRDYFVAALARAIQTHQLRRQVLEQQQALERHARSLEQAVEERTRELTAANAAKDEFLSMASHELKTPLSSLKGMTQLLRRKLERAGSNDVPNLVSMENSIRRMEVLVNDLLNISFVEMGMFELRTFPCNINELCQRLVDEYLVGTNPPPVIDLQLPQEQIEAEVDVERLGQVIINLLSNARKYSNASIYVALTYNDTECHISVRDTGVGIPPELLKHIFERFYRVPGNEVQRGSSIGLGVGLYITNQIVESHGGRIEVQSVPGKGSTFTVVLPCLRAVIPSTPPHQEDGSQLTSQPQA</sequence>
<feature type="coiled-coil region" evidence="10">
    <location>
        <begin position="114"/>
        <end position="161"/>
    </location>
</feature>
<dbReference type="Gene3D" id="3.30.565.10">
    <property type="entry name" value="Histidine kinase-like ATPase, C-terminal domain"/>
    <property type="match status" value="1"/>
</dbReference>
<dbReference type="SUPFAM" id="SSF55874">
    <property type="entry name" value="ATPase domain of HSP90 chaperone/DNA topoisomerase II/histidine kinase"/>
    <property type="match status" value="1"/>
</dbReference>
<dbReference type="Pfam" id="PF00072">
    <property type="entry name" value="Response_reg"/>
    <property type="match status" value="1"/>
</dbReference>
<dbReference type="InterPro" id="IPR011006">
    <property type="entry name" value="CheY-like_superfamily"/>
</dbReference>
<comment type="caution">
    <text evidence="13">The sequence shown here is derived from an EMBL/GenBank/DDBJ whole genome shotgun (WGS) entry which is preliminary data.</text>
</comment>
<evidence type="ECO:0000256" key="4">
    <source>
        <dbReference type="ARBA" id="ARBA00022679"/>
    </source>
</evidence>
<dbReference type="PRINTS" id="PR00344">
    <property type="entry name" value="BCTRLSENSOR"/>
</dbReference>
<dbReference type="Gene3D" id="1.10.287.130">
    <property type="match status" value="1"/>
</dbReference>
<dbReference type="InterPro" id="IPR004358">
    <property type="entry name" value="Sig_transdc_His_kin-like_C"/>
</dbReference>
<dbReference type="EMBL" id="BNJF01000001">
    <property type="protein sequence ID" value="GHO45494.1"/>
    <property type="molecule type" value="Genomic_DNA"/>
</dbReference>
<evidence type="ECO:0000256" key="5">
    <source>
        <dbReference type="ARBA" id="ARBA00022777"/>
    </source>
</evidence>
<dbReference type="GO" id="GO:0000155">
    <property type="term" value="F:phosphorelay sensor kinase activity"/>
    <property type="evidence" value="ECO:0007669"/>
    <property type="project" value="InterPro"/>
</dbReference>
<keyword evidence="10" id="KW-0175">Coiled coil</keyword>
<dbReference type="RefSeq" id="WP_220194823.1">
    <property type="nucleotide sequence ID" value="NZ_BNJF01000001.1"/>
</dbReference>
<dbReference type="PROSITE" id="PS50110">
    <property type="entry name" value="RESPONSE_REGULATORY"/>
    <property type="match status" value="1"/>
</dbReference>
<keyword evidence="8" id="KW-0804">Transcription</keyword>
<evidence type="ECO:0000256" key="7">
    <source>
        <dbReference type="ARBA" id="ARBA00023015"/>
    </source>
</evidence>
<protein>
    <recommendedName>
        <fullName evidence="2">histidine kinase</fullName>
        <ecNumber evidence="2">2.7.13.3</ecNumber>
    </recommendedName>
</protein>